<dbReference type="InterPro" id="IPR003594">
    <property type="entry name" value="HATPase_dom"/>
</dbReference>
<sequence length="704" mass="76010">MDEIAAGAHASWTARLFVTLGAAAIGGALTHWSLALGWGAVAVLLEGWNWFATRRQFLDQPVGWGDRAGYFAVMTLGYSWWFALALVLWLNRTPESAICGVGIWLGIISFAQCYAYQSPLGFFVGGVIPALGMLAASAVAPFRPGPEGLIVTACLLLVALFIASGARTSFAARRKFLEVRDQLSASEAEYRFLADNIDDVIALSRANGERHYISRSIERALGHRVDDLLNTPNYTYLYPEDAPRVRAAIAGLTPENPECQLDYRVIRKDGGITWAETLFKRVPDDDPIAPGDILSVSRIIDRRKALEAELVQARERAEAAATAKADFLANMTHELRTPLNAIIGFSGLLRDSPTLTGQDARQARLVYEASASLLELINSVLDFSKIEAGALELEPRPFELHEWAGATVDMVRQQAEAKGLAVSVEIDPAPVHLRGDAGRLRQVLVNLLSNAVKFTARGGITVRVQAEAVGGEATLRVEVADTGVGIAAEQMDVLFERFSQADASIARRFGGTGLGLAISKRIVEMMGGRIGVDSEEGRGATFWFELTLPLADPADVAARQEPAPAAPDRALRLLLVEDVEVNRELVLAILAPFDVEVVTAENGLEALDRIREGRYDLVLMDVQMPGMDGLTATRRIRAMSLAHAANLPIIAMTANVLPDQIARCLEAGMNDHIGKPISPAALLDVLNRWAGANDAEATGLVGVD</sequence>
<dbReference type="RefSeq" id="WP_211939169.1">
    <property type="nucleotide sequence ID" value="NZ_CP073078.1"/>
</dbReference>
<dbReference type="KEGG" id="caul:KCG34_04325"/>
<reference evidence="11" key="1">
    <citation type="submission" date="2021-04" db="EMBL/GenBank/DDBJ databases">
        <title>The complete genome sequence of Caulobacter sp. S6.</title>
        <authorList>
            <person name="Tang Y."/>
            <person name="Ouyang W."/>
            <person name="Liu Q."/>
            <person name="Huang B."/>
            <person name="Guo Z."/>
            <person name="Lei P."/>
        </authorList>
    </citation>
    <scope>NUCLEOTIDE SEQUENCE</scope>
    <source>
        <strain evidence="11">S6</strain>
    </source>
</reference>
<feature type="domain" description="Histidine kinase" evidence="8">
    <location>
        <begin position="330"/>
        <end position="550"/>
    </location>
</feature>
<keyword evidence="6" id="KW-0175">Coiled coil</keyword>
<dbReference type="SMART" id="SM00387">
    <property type="entry name" value="HATPase_c"/>
    <property type="match status" value="1"/>
</dbReference>
<feature type="transmembrane region" description="Helical" evidence="7">
    <location>
        <begin position="122"/>
        <end position="142"/>
    </location>
</feature>
<dbReference type="Pfam" id="PF08447">
    <property type="entry name" value="PAS_3"/>
    <property type="match status" value="1"/>
</dbReference>
<comment type="catalytic activity">
    <reaction evidence="1">
        <text>ATP + protein L-histidine = ADP + protein N-phospho-L-histidine.</text>
        <dbReference type="EC" id="2.7.13.3"/>
    </reaction>
</comment>
<dbReference type="InterPro" id="IPR003661">
    <property type="entry name" value="HisK_dim/P_dom"/>
</dbReference>
<evidence type="ECO:0000256" key="7">
    <source>
        <dbReference type="SAM" id="Phobius"/>
    </source>
</evidence>
<evidence type="ECO:0000256" key="6">
    <source>
        <dbReference type="SAM" id="Coils"/>
    </source>
</evidence>
<dbReference type="AlphaFoldDB" id="A0A975G1M1"/>
<dbReference type="PRINTS" id="PR00344">
    <property type="entry name" value="BCTRLSENSOR"/>
</dbReference>
<feature type="domain" description="PAS" evidence="10">
    <location>
        <begin position="186"/>
        <end position="256"/>
    </location>
</feature>
<dbReference type="SMART" id="SM00388">
    <property type="entry name" value="HisKA"/>
    <property type="match status" value="1"/>
</dbReference>
<dbReference type="InterPro" id="IPR036097">
    <property type="entry name" value="HisK_dim/P_sf"/>
</dbReference>
<dbReference type="FunFam" id="3.30.565.10:FF:000010">
    <property type="entry name" value="Sensor histidine kinase RcsC"/>
    <property type="match status" value="1"/>
</dbReference>
<dbReference type="SUPFAM" id="SSF52172">
    <property type="entry name" value="CheY-like"/>
    <property type="match status" value="1"/>
</dbReference>
<keyword evidence="7" id="KW-0472">Membrane</keyword>
<dbReference type="NCBIfam" id="TIGR00229">
    <property type="entry name" value="sensory_box"/>
    <property type="match status" value="1"/>
</dbReference>
<evidence type="ECO:0000256" key="2">
    <source>
        <dbReference type="ARBA" id="ARBA00012438"/>
    </source>
</evidence>
<dbReference type="Gene3D" id="3.30.565.10">
    <property type="entry name" value="Histidine kinase-like ATPase, C-terminal domain"/>
    <property type="match status" value="1"/>
</dbReference>
<dbReference type="PANTHER" id="PTHR45339:SF5">
    <property type="entry name" value="HISTIDINE KINASE"/>
    <property type="match status" value="1"/>
</dbReference>
<keyword evidence="12" id="KW-1185">Reference proteome</keyword>
<evidence type="ECO:0000256" key="5">
    <source>
        <dbReference type="PROSITE-ProRule" id="PRU00169"/>
    </source>
</evidence>
<dbReference type="Pfam" id="PF02518">
    <property type="entry name" value="HATPase_c"/>
    <property type="match status" value="1"/>
</dbReference>
<name>A0A975G1M1_9CAUL</name>
<evidence type="ECO:0000313" key="12">
    <source>
        <dbReference type="Proteomes" id="UP000676409"/>
    </source>
</evidence>
<keyword evidence="3 5" id="KW-0597">Phosphoprotein</keyword>
<dbReference type="Proteomes" id="UP000676409">
    <property type="component" value="Chromosome"/>
</dbReference>
<dbReference type="InterPro" id="IPR036890">
    <property type="entry name" value="HATPase_C_sf"/>
</dbReference>
<keyword evidence="4" id="KW-0902">Two-component regulatory system</keyword>
<gene>
    <name evidence="11" type="ORF">KCG34_04325</name>
</gene>
<organism evidence="11 12">
    <name type="scientific">Phenylobacterium montanum</name>
    <dbReference type="NCBI Taxonomy" id="2823693"/>
    <lineage>
        <taxon>Bacteria</taxon>
        <taxon>Pseudomonadati</taxon>
        <taxon>Pseudomonadota</taxon>
        <taxon>Alphaproteobacteria</taxon>
        <taxon>Caulobacterales</taxon>
        <taxon>Caulobacteraceae</taxon>
        <taxon>Phenylobacterium</taxon>
    </lineage>
</organism>
<proteinExistence type="predicted"/>
<evidence type="ECO:0000256" key="1">
    <source>
        <dbReference type="ARBA" id="ARBA00000085"/>
    </source>
</evidence>
<evidence type="ECO:0000313" key="11">
    <source>
        <dbReference type="EMBL" id="QUD89119.1"/>
    </source>
</evidence>
<dbReference type="Gene3D" id="1.10.287.130">
    <property type="match status" value="1"/>
</dbReference>
<feature type="coiled-coil region" evidence="6">
    <location>
        <begin position="296"/>
        <end position="323"/>
    </location>
</feature>
<dbReference type="CDD" id="cd16922">
    <property type="entry name" value="HATPase_EvgS-ArcB-TorS-like"/>
    <property type="match status" value="1"/>
</dbReference>
<dbReference type="InterPro" id="IPR035965">
    <property type="entry name" value="PAS-like_dom_sf"/>
</dbReference>
<keyword evidence="7" id="KW-0812">Transmembrane</keyword>
<feature type="transmembrane region" description="Helical" evidence="7">
    <location>
        <begin position="12"/>
        <end position="29"/>
    </location>
</feature>
<dbReference type="SUPFAM" id="SSF55874">
    <property type="entry name" value="ATPase domain of HSP90 chaperone/DNA topoisomerase II/histidine kinase"/>
    <property type="match status" value="1"/>
</dbReference>
<dbReference type="EC" id="2.7.13.3" evidence="2"/>
<evidence type="ECO:0000259" key="8">
    <source>
        <dbReference type="PROSITE" id="PS50109"/>
    </source>
</evidence>
<evidence type="ECO:0000256" key="3">
    <source>
        <dbReference type="ARBA" id="ARBA00022553"/>
    </source>
</evidence>
<dbReference type="PANTHER" id="PTHR45339">
    <property type="entry name" value="HYBRID SIGNAL TRANSDUCTION HISTIDINE KINASE J"/>
    <property type="match status" value="1"/>
</dbReference>
<keyword evidence="7" id="KW-1133">Transmembrane helix</keyword>
<dbReference type="Gene3D" id="3.30.450.20">
    <property type="entry name" value="PAS domain"/>
    <property type="match status" value="1"/>
</dbReference>
<dbReference type="InterPro" id="IPR013655">
    <property type="entry name" value="PAS_fold_3"/>
</dbReference>
<dbReference type="CDD" id="cd00130">
    <property type="entry name" value="PAS"/>
    <property type="match status" value="1"/>
</dbReference>
<dbReference type="GO" id="GO:0000155">
    <property type="term" value="F:phosphorelay sensor kinase activity"/>
    <property type="evidence" value="ECO:0007669"/>
    <property type="project" value="InterPro"/>
</dbReference>
<feature type="transmembrane region" description="Helical" evidence="7">
    <location>
        <begin position="96"/>
        <end position="115"/>
    </location>
</feature>
<dbReference type="InterPro" id="IPR004358">
    <property type="entry name" value="Sig_transdc_His_kin-like_C"/>
</dbReference>
<dbReference type="CDD" id="cd17546">
    <property type="entry name" value="REC_hyHK_CKI1_RcsC-like"/>
    <property type="match status" value="1"/>
</dbReference>
<evidence type="ECO:0000259" key="10">
    <source>
        <dbReference type="PROSITE" id="PS50112"/>
    </source>
</evidence>
<dbReference type="PROSITE" id="PS50110">
    <property type="entry name" value="RESPONSE_REGULATORY"/>
    <property type="match status" value="1"/>
</dbReference>
<feature type="transmembrane region" description="Helical" evidence="7">
    <location>
        <begin position="68"/>
        <end position="90"/>
    </location>
</feature>
<dbReference type="Gene3D" id="3.40.50.2300">
    <property type="match status" value="1"/>
</dbReference>
<feature type="transmembrane region" description="Helical" evidence="7">
    <location>
        <begin position="148"/>
        <end position="166"/>
    </location>
</feature>
<dbReference type="Pfam" id="PF00512">
    <property type="entry name" value="HisKA"/>
    <property type="match status" value="1"/>
</dbReference>
<dbReference type="PROSITE" id="PS50112">
    <property type="entry name" value="PAS"/>
    <property type="match status" value="1"/>
</dbReference>
<dbReference type="SUPFAM" id="SSF47384">
    <property type="entry name" value="Homodimeric domain of signal transducing histidine kinase"/>
    <property type="match status" value="1"/>
</dbReference>
<dbReference type="InterPro" id="IPR005467">
    <property type="entry name" value="His_kinase_dom"/>
</dbReference>
<dbReference type="SMART" id="SM00091">
    <property type="entry name" value="PAS"/>
    <property type="match status" value="1"/>
</dbReference>
<dbReference type="EMBL" id="CP073078">
    <property type="protein sequence ID" value="QUD89119.1"/>
    <property type="molecule type" value="Genomic_DNA"/>
</dbReference>
<dbReference type="InterPro" id="IPR011006">
    <property type="entry name" value="CheY-like_superfamily"/>
</dbReference>
<dbReference type="SUPFAM" id="SSF55785">
    <property type="entry name" value="PYP-like sensor domain (PAS domain)"/>
    <property type="match status" value="1"/>
</dbReference>
<feature type="modified residue" description="4-aspartylphosphate" evidence="5">
    <location>
        <position position="621"/>
    </location>
</feature>
<feature type="domain" description="Response regulatory" evidence="9">
    <location>
        <begin position="572"/>
        <end position="690"/>
    </location>
</feature>
<dbReference type="InterPro" id="IPR000014">
    <property type="entry name" value="PAS"/>
</dbReference>
<accession>A0A975G1M1</accession>
<protein>
    <recommendedName>
        <fullName evidence="2">histidine kinase</fullName>
        <ecNumber evidence="2">2.7.13.3</ecNumber>
    </recommendedName>
</protein>
<evidence type="ECO:0000256" key="4">
    <source>
        <dbReference type="ARBA" id="ARBA00023012"/>
    </source>
</evidence>
<dbReference type="Pfam" id="PF00072">
    <property type="entry name" value="Response_reg"/>
    <property type="match status" value="1"/>
</dbReference>
<dbReference type="PROSITE" id="PS50109">
    <property type="entry name" value="HIS_KIN"/>
    <property type="match status" value="1"/>
</dbReference>
<dbReference type="InterPro" id="IPR001789">
    <property type="entry name" value="Sig_transdc_resp-reg_receiver"/>
</dbReference>
<dbReference type="SMART" id="SM00448">
    <property type="entry name" value="REC"/>
    <property type="match status" value="1"/>
</dbReference>
<dbReference type="CDD" id="cd00082">
    <property type="entry name" value="HisKA"/>
    <property type="match status" value="1"/>
</dbReference>
<evidence type="ECO:0000259" key="9">
    <source>
        <dbReference type="PROSITE" id="PS50110"/>
    </source>
</evidence>